<sequence length="88" mass="10481">MNEARGFMVDLAYNYRGEIAYSMTKSLQSFVDKNPEFPASFQVSKMYAPFEFELSDWKFPAQIHRPYEPRNCCELTHHWIPEVLRTIQ</sequence>
<dbReference type="AlphaFoldDB" id="A0A8H7J759"/>
<proteinExistence type="predicted"/>
<comment type="caution">
    <text evidence="1">The sequence shown here is derived from an EMBL/GenBank/DDBJ whole genome shotgun (WGS) entry which is preliminary data.</text>
</comment>
<evidence type="ECO:0000313" key="2">
    <source>
        <dbReference type="Proteomes" id="UP000651452"/>
    </source>
</evidence>
<organism evidence="1 2">
    <name type="scientific">Ascochyta lentis</name>
    <dbReference type="NCBI Taxonomy" id="205686"/>
    <lineage>
        <taxon>Eukaryota</taxon>
        <taxon>Fungi</taxon>
        <taxon>Dikarya</taxon>
        <taxon>Ascomycota</taxon>
        <taxon>Pezizomycotina</taxon>
        <taxon>Dothideomycetes</taxon>
        <taxon>Pleosporomycetidae</taxon>
        <taxon>Pleosporales</taxon>
        <taxon>Pleosporineae</taxon>
        <taxon>Didymellaceae</taxon>
        <taxon>Ascochyta</taxon>
    </lineage>
</organism>
<gene>
    <name evidence="1" type="ORF">EKO04_004346</name>
</gene>
<protein>
    <submittedName>
        <fullName evidence="1">Uncharacterized protein</fullName>
    </submittedName>
</protein>
<accession>A0A8H7J759</accession>
<evidence type="ECO:0000313" key="1">
    <source>
        <dbReference type="EMBL" id="KAF9697712.1"/>
    </source>
</evidence>
<reference evidence="1" key="1">
    <citation type="submission" date="2018-12" db="EMBL/GenBank/DDBJ databases">
        <authorList>
            <person name="Syme R.A."/>
            <person name="Farfan-Caceres L."/>
            <person name="Lichtenzveig J."/>
        </authorList>
    </citation>
    <scope>NUCLEOTIDE SEQUENCE</scope>
    <source>
        <strain evidence="1">Al4</strain>
    </source>
</reference>
<dbReference type="Proteomes" id="UP000651452">
    <property type="component" value="Unassembled WGS sequence"/>
</dbReference>
<name>A0A8H7J759_9PLEO</name>
<reference evidence="1" key="2">
    <citation type="submission" date="2020-09" db="EMBL/GenBank/DDBJ databases">
        <title>Reference genome assembly for Australian Ascochyta lentis isolate Al4.</title>
        <authorList>
            <person name="Lee R.C."/>
            <person name="Farfan-Caceres L.M."/>
            <person name="Debler J.W."/>
            <person name="Williams A.H."/>
            <person name="Henares B.M."/>
        </authorList>
    </citation>
    <scope>NUCLEOTIDE SEQUENCE</scope>
    <source>
        <strain evidence="1">Al4</strain>
    </source>
</reference>
<keyword evidence="2" id="KW-1185">Reference proteome</keyword>
<dbReference type="EMBL" id="RZGK01000007">
    <property type="protein sequence ID" value="KAF9697712.1"/>
    <property type="molecule type" value="Genomic_DNA"/>
</dbReference>